<protein>
    <submittedName>
        <fullName evidence="2">Uncharacterized protein</fullName>
    </submittedName>
</protein>
<organism evidence="2 3">
    <name type="scientific">Caerostris extrusa</name>
    <name type="common">Bark spider</name>
    <name type="synonym">Caerostris bankana</name>
    <dbReference type="NCBI Taxonomy" id="172846"/>
    <lineage>
        <taxon>Eukaryota</taxon>
        <taxon>Metazoa</taxon>
        <taxon>Ecdysozoa</taxon>
        <taxon>Arthropoda</taxon>
        <taxon>Chelicerata</taxon>
        <taxon>Arachnida</taxon>
        <taxon>Araneae</taxon>
        <taxon>Araneomorphae</taxon>
        <taxon>Entelegynae</taxon>
        <taxon>Araneoidea</taxon>
        <taxon>Araneidae</taxon>
        <taxon>Caerostris</taxon>
    </lineage>
</organism>
<sequence>MKSTGSPRMGHKSPFHTSRERNNLCKLEDNYATMNRDKYSRLEREEGLKTNIPRKPLLIVRSLFGAVPRTLINCIFSSLSLENDQHQG</sequence>
<feature type="region of interest" description="Disordered" evidence="1">
    <location>
        <begin position="1"/>
        <end position="22"/>
    </location>
</feature>
<proteinExistence type="predicted"/>
<gene>
    <name evidence="2" type="ORF">CEXT_772501</name>
</gene>
<evidence type="ECO:0000313" key="2">
    <source>
        <dbReference type="EMBL" id="GIY32401.1"/>
    </source>
</evidence>
<evidence type="ECO:0000313" key="3">
    <source>
        <dbReference type="Proteomes" id="UP001054945"/>
    </source>
</evidence>
<name>A0AAV4SGS6_CAEEX</name>
<comment type="caution">
    <text evidence="2">The sequence shown here is derived from an EMBL/GenBank/DDBJ whole genome shotgun (WGS) entry which is preliminary data.</text>
</comment>
<evidence type="ECO:0000256" key="1">
    <source>
        <dbReference type="SAM" id="MobiDB-lite"/>
    </source>
</evidence>
<dbReference type="AlphaFoldDB" id="A0AAV4SGS6"/>
<dbReference type="Proteomes" id="UP001054945">
    <property type="component" value="Unassembled WGS sequence"/>
</dbReference>
<accession>A0AAV4SGS6</accession>
<keyword evidence="3" id="KW-1185">Reference proteome</keyword>
<dbReference type="EMBL" id="BPLR01009503">
    <property type="protein sequence ID" value="GIY32401.1"/>
    <property type="molecule type" value="Genomic_DNA"/>
</dbReference>
<reference evidence="2 3" key="1">
    <citation type="submission" date="2021-06" db="EMBL/GenBank/DDBJ databases">
        <title>Caerostris extrusa draft genome.</title>
        <authorList>
            <person name="Kono N."/>
            <person name="Arakawa K."/>
        </authorList>
    </citation>
    <scope>NUCLEOTIDE SEQUENCE [LARGE SCALE GENOMIC DNA]</scope>
</reference>